<dbReference type="GO" id="GO:0004252">
    <property type="term" value="F:serine-type endopeptidase activity"/>
    <property type="evidence" value="ECO:0007669"/>
    <property type="project" value="InterPro"/>
</dbReference>
<dbReference type="SMART" id="SM00228">
    <property type="entry name" value="PDZ"/>
    <property type="match status" value="2"/>
</dbReference>
<dbReference type="PRINTS" id="PR00834">
    <property type="entry name" value="PROTEASES2C"/>
</dbReference>
<dbReference type="SUPFAM" id="SSF50156">
    <property type="entry name" value="PDZ domain-like"/>
    <property type="match status" value="2"/>
</dbReference>
<name>A0A2C9CGV2_KUEST</name>
<dbReference type="Pfam" id="PF13365">
    <property type="entry name" value="Trypsin_2"/>
    <property type="match status" value="1"/>
</dbReference>
<dbReference type="Gene3D" id="2.40.10.120">
    <property type="match status" value="1"/>
</dbReference>
<dbReference type="Pfam" id="PF13180">
    <property type="entry name" value="PDZ_2"/>
    <property type="match status" value="2"/>
</dbReference>
<reference evidence="4" key="1">
    <citation type="submission" date="2017-10" db="EMBL/GenBank/DDBJ databases">
        <authorList>
            <person name="Frank J."/>
        </authorList>
    </citation>
    <scope>NUCLEOTIDE SEQUENCE [LARGE SCALE GENOMIC DNA]</scope>
</reference>
<evidence type="ECO:0000256" key="2">
    <source>
        <dbReference type="ARBA" id="ARBA00022801"/>
    </source>
</evidence>
<accession>A0A2C9CGV2</accession>
<proteinExistence type="predicted"/>
<gene>
    <name evidence="3" type="ORF">KSMBR1_2423</name>
</gene>
<sequence>MKITKKLFLVLPLTLFLFSSNRFVFSNQDINAETLRQELVELEKHAKPIIEIFRKVPALVNPSVVSLITEKKVYGGDNHPAQPANPDQVPHAGAIPKKGLGSGIIVDERGYILTNNHVISDYSPEEITVVTYNEEQYHDITIIGIDPNTDLAVIKIDGEGFMPARFGNPEEVQVGDWVIAIGNPFGFQQTVSMGIISAKGRTHVIPLALPFLYEDFFQTDAAINPGNSGGPLVNLRGEVIGVNTAIATRSGGFQGVGFALSASIAQETVETIINTGTIVRGYLGIGTQDITDEFALKLGFENKYDMVKHFGLVKDKGVFVMEVWSETPAFKAGILPGDVICEMNDDVIKNSLDLQRVIRHAKIDARIMIKVLRNGEENILTAIVEQQPEDLSGRTYAAFRKQDEPSKFSIGLIVNDVTYEIARSLGLEKEEGVLVLEVDDNSPAGHAGIEPGDLITKVGTKNVNSVIEFMGIIEEYLSSNKTITVYIKNKGFVTLK</sequence>
<evidence type="ECO:0000313" key="3">
    <source>
        <dbReference type="EMBL" id="SOH04910.1"/>
    </source>
</evidence>
<dbReference type="InterPro" id="IPR001940">
    <property type="entry name" value="Peptidase_S1C"/>
</dbReference>
<dbReference type="InterPro" id="IPR036034">
    <property type="entry name" value="PDZ_sf"/>
</dbReference>
<dbReference type="OrthoDB" id="248175at2"/>
<dbReference type="AlphaFoldDB" id="A0A2C9CGV2"/>
<keyword evidence="2" id="KW-0378">Hydrolase</keyword>
<dbReference type="RefSeq" id="WP_099325573.1">
    <property type="nucleotide sequence ID" value="NZ_LT934425.1"/>
</dbReference>
<dbReference type="Proteomes" id="UP000221734">
    <property type="component" value="Chromosome Kuenenia_stuttgartiensis_MBR1"/>
</dbReference>
<evidence type="ECO:0000256" key="1">
    <source>
        <dbReference type="ARBA" id="ARBA00022670"/>
    </source>
</evidence>
<dbReference type="InterPro" id="IPR009003">
    <property type="entry name" value="Peptidase_S1_PA"/>
</dbReference>
<dbReference type="SUPFAM" id="SSF50494">
    <property type="entry name" value="Trypsin-like serine proteases"/>
    <property type="match status" value="1"/>
</dbReference>
<dbReference type="PROSITE" id="PS50106">
    <property type="entry name" value="PDZ"/>
    <property type="match status" value="1"/>
</dbReference>
<protein>
    <submittedName>
        <fullName evidence="3">Uncharacterized protein</fullName>
    </submittedName>
</protein>
<organism evidence="3 4">
    <name type="scientific">Kuenenia stuttgartiensis</name>
    <dbReference type="NCBI Taxonomy" id="174633"/>
    <lineage>
        <taxon>Bacteria</taxon>
        <taxon>Pseudomonadati</taxon>
        <taxon>Planctomycetota</taxon>
        <taxon>Candidatus Brocadiia</taxon>
        <taxon>Candidatus Brocadiales</taxon>
        <taxon>Candidatus Brocadiaceae</taxon>
        <taxon>Candidatus Kuenenia</taxon>
    </lineage>
</organism>
<dbReference type="PANTHER" id="PTHR43343:SF3">
    <property type="entry name" value="PROTEASE DO-LIKE 8, CHLOROPLASTIC"/>
    <property type="match status" value="1"/>
</dbReference>
<dbReference type="EMBL" id="LT934425">
    <property type="protein sequence ID" value="SOH04910.1"/>
    <property type="molecule type" value="Genomic_DNA"/>
</dbReference>
<dbReference type="InterPro" id="IPR001478">
    <property type="entry name" value="PDZ"/>
</dbReference>
<evidence type="ECO:0000313" key="4">
    <source>
        <dbReference type="Proteomes" id="UP000221734"/>
    </source>
</evidence>
<dbReference type="GO" id="GO:0006508">
    <property type="term" value="P:proteolysis"/>
    <property type="evidence" value="ECO:0007669"/>
    <property type="project" value="UniProtKB-KW"/>
</dbReference>
<dbReference type="PANTHER" id="PTHR43343">
    <property type="entry name" value="PEPTIDASE S12"/>
    <property type="match status" value="1"/>
</dbReference>
<dbReference type="Gene3D" id="2.30.42.10">
    <property type="match status" value="2"/>
</dbReference>
<dbReference type="InterPro" id="IPR051201">
    <property type="entry name" value="Chloro_Bact_Ser_Proteases"/>
</dbReference>
<dbReference type="KEGG" id="kst:KSMBR1_2423"/>
<keyword evidence="4" id="KW-1185">Reference proteome</keyword>
<keyword evidence="1" id="KW-0645">Protease</keyword>